<reference evidence="2" key="2">
    <citation type="submission" date="2020-05" db="UniProtKB">
        <authorList>
            <consortium name="EnsemblMetazoa"/>
        </authorList>
    </citation>
    <scope>IDENTIFICATION</scope>
    <source>
        <strain evidence="2">maculatus3</strain>
    </source>
</reference>
<organism evidence="2 3">
    <name type="scientific">Anopheles maculatus</name>
    <dbReference type="NCBI Taxonomy" id="74869"/>
    <lineage>
        <taxon>Eukaryota</taxon>
        <taxon>Metazoa</taxon>
        <taxon>Ecdysozoa</taxon>
        <taxon>Arthropoda</taxon>
        <taxon>Hexapoda</taxon>
        <taxon>Insecta</taxon>
        <taxon>Pterygota</taxon>
        <taxon>Neoptera</taxon>
        <taxon>Endopterygota</taxon>
        <taxon>Diptera</taxon>
        <taxon>Nematocera</taxon>
        <taxon>Culicoidea</taxon>
        <taxon>Culicidae</taxon>
        <taxon>Anophelinae</taxon>
        <taxon>Anopheles</taxon>
        <taxon>Anopheles maculatus group</taxon>
    </lineage>
</organism>
<dbReference type="Proteomes" id="UP000075901">
    <property type="component" value="Unassembled WGS sequence"/>
</dbReference>
<feature type="compositionally biased region" description="Low complexity" evidence="1">
    <location>
        <begin position="145"/>
        <end position="157"/>
    </location>
</feature>
<accession>A0A182SLP9</accession>
<dbReference type="VEuPathDB" id="VectorBase:AMAM009255"/>
<sequence length="213" mass="23751">MDCLKEPLYKHALCRLVVSTDRNDPAPVELLCSTCHKSFKARDKFEQHQSKGCVPCCRYCLSETGVDHSCSFKNKYSSFMSHIFGSSKYVTNNAIPESDDAGAQSEAHAEPDGCEEAKRKKVKQSERISSVERRSVTPNPRKIRTSSSSSSNTTKNPKSSELRLQSDNKDTDELSTITISSSDDVPLSTIISHNSRPIDTRADSSRKRKRSTK</sequence>
<evidence type="ECO:0000313" key="3">
    <source>
        <dbReference type="Proteomes" id="UP000075901"/>
    </source>
</evidence>
<feature type="compositionally biased region" description="Basic and acidic residues" evidence="1">
    <location>
        <begin position="196"/>
        <end position="205"/>
    </location>
</feature>
<dbReference type="AlphaFoldDB" id="A0A182SLP9"/>
<keyword evidence="3" id="KW-1185">Reference proteome</keyword>
<name>A0A182SLP9_9DIPT</name>
<evidence type="ECO:0000256" key="1">
    <source>
        <dbReference type="SAM" id="MobiDB-lite"/>
    </source>
</evidence>
<feature type="region of interest" description="Disordered" evidence="1">
    <location>
        <begin position="95"/>
        <end position="213"/>
    </location>
</feature>
<feature type="compositionally biased region" description="Basic and acidic residues" evidence="1">
    <location>
        <begin position="158"/>
        <end position="172"/>
    </location>
</feature>
<reference evidence="3" key="1">
    <citation type="submission" date="2013-09" db="EMBL/GenBank/DDBJ databases">
        <title>The Genome Sequence of Anopheles maculatus species B.</title>
        <authorList>
            <consortium name="The Broad Institute Genomics Platform"/>
            <person name="Neafsey D.E."/>
            <person name="Besansky N."/>
            <person name="Howell P."/>
            <person name="Walton C."/>
            <person name="Young S.K."/>
            <person name="Zeng Q."/>
            <person name="Gargeya S."/>
            <person name="Fitzgerald M."/>
            <person name="Haas B."/>
            <person name="Abouelleil A."/>
            <person name="Allen A.W."/>
            <person name="Alvarado L."/>
            <person name="Arachchi H.M."/>
            <person name="Berlin A.M."/>
            <person name="Chapman S.B."/>
            <person name="Gainer-Dewar J."/>
            <person name="Goldberg J."/>
            <person name="Griggs A."/>
            <person name="Gujja S."/>
            <person name="Hansen M."/>
            <person name="Howarth C."/>
            <person name="Imamovic A."/>
            <person name="Ireland A."/>
            <person name="Larimer J."/>
            <person name="McCowan C."/>
            <person name="Murphy C."/>
            <person name="Pearson M."/>
            <person name="Poon T.W."/>
            <person name="Priest M."/>
            <person name="Roberts A."/>
            <person name="Saif S."/>
            <person name="Shea T."/>
            <person name="Sisk P."/>
            <person name="Sykes S."/>
            <person name="Wortman J."/>
            <person name="Nusbaum C."/>
            <person name="Birren B."/>
        </authorList>
    </citation>
    <scope>NUCLEOTIDE SEQUENCE [LARGE SCALE GENOMIC DNA]</scope>
    <source>
        <strain evidence="3">maculatus3</strain>
    </source>
</reference>
<dbReference type="EnsemblMetazoa" id="AMAM009255-RA">
    <property type="protein sequence ID" value="AMAM009255-PA"/>
    <property type="gene ID" value="AMAM009255"/>
</dbReference>
<evidence type="ECO:0000313" key="2">
    <source>
        <dbReference type="EnsemblMetazoa" id="AMAM009255-PA"/>
    </source>
</evidence>
<proteinExistence type="predicted"/>
<feature type="compositionally biased region" description="Basic and acidic residues" evidence="1">
    <location>
        <begin position="107"/>
        <end position="135"/>
    </location>
</feature>
<protein>
    <submittedName>
        <fullName evidence="2">Uncharacterized protein</fullName>
    </submittedName>
</protein>
<feature type="compositionally biased region" description="Polar residues" evidence="1">
    <location>
        <begin position="174"/>
        <end position="195"/>
    </location>
</feature>